<accession>A0A813NEK1</accession>
<reference evidence="1" key="1">
    <citation type="submission" date="2021-02" db="EMBL/GenBank/DDBJ databases">
        <authorList>
            <person name="Nowell W R."/>
        </authorList>
    </citation>
    <scope>NUCLEOTIDE SEQUENCE</scope>
</reference>
<dbReference type="Proteomes" id="UP000663828">
    <property type="component" value="Unassembled WGS sequence"/>
</dbReference>
<name>A0A813NEK1_ADIRI</name>
<dbReference type="Proteomes" id="UP000663852">
    <property type="component" value="Unassembled WGS sequence"/>
</dbReference>
<gene>
    <name evidence="1" type="ORF">EDS130_LOCUS1585</name>
    <name evidence="2" type="ORF">XAT740_LOCUS6191</name>
</gene>
<evidence type="ECO:0000313" key="3">
    <source>
        <dbReference type="Proteomes" id="UP000663828"/>
    </source>
</evidence>
<keyword evidence="3" id="KW-1185">Reference proteome</keyword>
<evidence type="ECO:0000313" key="1">
    <source>
        <dbReference type="EMBL" id="CAF0738723.1"/>
    </source>
</evidence>
<dbReference type="EMBL" id="CAJNOJ010000004">
    <property type="protein sequence ID" value="CAF0738723.1"/>
    <property type="molecule type" value="Genomic_DNA"/>
</dbReference>
<organism evidence="1 4">
    <name type="scientific">Adineta ricciae</name>
    <name type="common">Rotifer</name>
    <dbReference type="NCBI Taxonomy" id="249248"/>
    <lineage>
        <taxon>Eukaryota</taxon>
        <taxon>Metazoa</taxon>
        <taxon>Spiralia</taxon>
        <taxon>Gnathifera</taxon>
        <taxon>Rotifera</taxon>
        <taxon>Eurotatoria</taxon>
        <taxon>Bdelloidea</taxon>
        <taxon>Adinetida</taxon>
        <taxon>Adinetidae</taxon>
        <taxon>Adineta</taxon>
    </lineage>
</organism>
<protein>
    <submittedName>
        <fullName evidence="1">Uncharacterized protein</fullName>
    </submittedName>
</protein>
<dbReference type="AlphaFoldDB" id="A0A813NEK1"/>
<proteinExistence type="predicted"/>
<dbReference type="EMBL" id="CAJNOR010000279">
    <property type="protein sequence ID" value="CAF0865054.1"/>
    <property type="molecule type" value="Genomic_DNA"/>
</dbReference>
<dbReference type="OrthoDB" id="9988131at2759"/>
<sequence>MMRHTIVWVDANSSDPTNSFRMKLGDAQLFSSSDDGCEAFITSHTDTSIYLIVSGSIAQTLVPKVYDCENLVKVFVFCGSVINYVEWALDYCDKMMIFDHGDDLLERLWNDLESQFRQQAKQCLKCADDYKQRALQYKQPSCG</sequence>
<comment type="caution">
    <text evidence="1">The sequence shown here is derived from an EMBL/GenBank/DDBJ whole genome shotgun (WGS) entry which is preliminary data.</text>
</comment>
<evidence type="ECO:0000313" key="4">
    <source>
        <dbReference type="Proteomes" id="UP000663852"/>
    </source>
</evidence>
<evidence type="ECO:0000313" key="2">
    <source>
        <dbReference type="EMBL" id="CAF0865054.1"/>
    </source>
</evidence>